<gene>
    <name evidence="3" type="ORF">SAMN04487893_10777</name>
</gene>
<dbReference type="EMBL" id="FORU01000007">
    <property type="protein sequence ID" value="SFJ42258.1"/>
    <property type="molecule type" value="Genomic_DNA"/>
</dbReference>
<accession>A0A1I3R7F5</accession>
<dbReference type="Pfam" id="PF13852">
    <property type="entry name" value="DUF4197"/>
    <property type="match status" value="1"/>
</dbReference>
<feature type="chain" id="PRO_5017431847" description="DUF4197 domain-containing protein" evidence="2">
    <location>
        <begin position="25"/>
        <end position="268"/>
    </location>
</feature>
<dbReference type="STRING" id="1150112.SAMN04487893_10777"/>
<organism evidence="3 4">
    <name type="scientific">Myroides guanonis</name>
    <dbReference type="NCBI Taxonomy" id="1150112"/>
    <lineage>
        <taxon>Bacteria</taxon>
        <taxon>Pseudomonadati</taxon>
        <taxon>Bacteroidota</taxon>
        <taxon>Flavobacteriia</taxon>
        <taxon>Flavobacteriales</taxon>
        <taxon>Flavobacteriaceae</taxon>
        <taxon>Myroides</taxon>
    </lineage>
</organism>
<reference evidence="4" key="1">
    <citation type="submission" date="2016-10" db="EMBL/GenBank/DDBJ databases">
        <authorList>
            <person name="Varghese N."/>
            <person name="Submissions S."/>
        </authorList>
    </citation>
    <scope>NUCLEOTIDE SEQUENCE [LARGE SCALE GENOMIC DNA]</scope>
    <source>
        <strain evidence="4">DSM 26542</strain>
    </source>
</reference>
<name>A0A1I3R7F5_9FLAO</name>
<feature type="signal peptide" evidence="2">
    <location>
        <begin position="1"/>
        <end position="24"/>
    </location>
</feature>
<dbReference type="InterPro" id="IPR025245">
    <property type="entry name" value="DUF4197"/>
</dbReference>
<dbReference type="RefSeq" id="WP_090678868.1">
    <property type="nucleotide sequence ID" value="NZ_FORU01000007.1"/>
</dbReference>
<dbReference type="Proteomes" id="UP000243887">
    <property type="component" value="Unassembled WGS sequence"/>
</dbReference>
<proteinExistence type="predicted"/>
<evidence type="ECO:0000313" key="3">
    <source>
        <dbReference type="EMBL" id="SFJ42258.1"/>
    </source>
</evidence>
<dbReference type="AlphaFoldDB" id="A0A1I3R7F5"/>
<feature type="region of interest" description="Disordered" evidence="1">
    <location>
        <begin position="237"/>
        <end position="256"/>
    </location>
</feature>
<evidence type="ECO:0000256" key="1">
    <source>
        <dbReference type="SAM" id="MobiDB-lite"/>
    </source>
</evidence>
<sequence>MKKKFLRISLIAFLSISTTQISHAQNLEGLLNLNQDKATTALKEALENGINKQVVKLTAQDGFYKNELVKILLPEEAQKIDKTLRSVGMGKIADQGLLVLNRAAEEAVKEATPIFIDAVKNITFTDAKNILLDGGHAATDYLQEATKKSLYSKFAPVIQNSFEKVGADKVWNTIFTSYNSLPLVSPVNLDITDYATQQTMAGVFKMIAVEEENIRSNFGGSRNTEILKDVFGSLDKTKKEESKSPSQNNLEEKGAKVKEKLKSLNLFK</sequence>
<keyword evidence="2" id="KW-0732">Signal</keyword>
<protein>
    <recommendedName>
        <fullName evidence="5">DUF4197 domain-containing protein</fullName>
    </recommendedName>
</protein>
<keyword evidence="4" id="KW-1185">Reference proteome</keyword>
<evidence type="ECO:0000256" key="2">
    <source>
        <dbReference type="SAM" id="SignalP"/>
    </source>
</evidence>
<evidence type="ECO:0000313" key="4">
    <source>
        <dbReference type="Proteomes" id="UP000243887"/>
    </source>
</evidence>
<evidence type="ECO:0008006" key="5">
    <source>
        <dbReference type="Google" id="ProtNLM"/>
    </source>
</evidence>
<dbReference type="OrthoDB" id="5292580at2"/>